<proteinExistence type="predicted"/>
<sequence length="216" mass="23544">MWTTNELGLAQLHCDGQSWDFDARGGDSGISFTGVALASVGDDRLPVAAEQFVRGDQWHINYPQGDGSFALRLVFNPIHSSANRLVIEVCTSIQTDLLDTHPKIDVEATCDDIDSFVPMDEWGHNEVAGAGCAPISLAKSKHNSVSVLLGSHDSPFTTNHSTDAMLRLRLFGDFLEKGVIRRARPWIVIDRSGTLPTEAELTTCWSELVASPIPLT</sequence>
<keyword evidence="2" id="KW-1185">Reference proteome</keyword>
<organism evidence="1 2">
    <name type="scientific">Rubripirellula reticaptiva</name>
    <dbReference type="NCBI Taxonomy" id="2528013"/>
    <lineage>
        <taxon>Bacteria</taxon>
        <taxon>Pseudomonadati</taxon>
        <taxon>Planctomycetota</taxon>
        <taxon>Planctomycetia</taxon>
        <taxon>Pirellulales</taxon>
        <taxon>Pirellulaceae</taxon>
        <taxon>Rubripirellula</taxon>
    </lineage>
</organism>
<gene>
    <name evidence="1" type="ORF">Poly59_16880</name>
</gene>
<dbReference type="OrthoDB" id="261242at2"/>
<protein>
    <submittedName>
        <fullName evidence="1">Uncharacterized protein</fullName>
    </submittedName>
</protein>
<evidence type="ECO:0000313" key="2">
    <source>
        <dbReference type="Proteomes" id="UP000317977"/>
    </source>
</evidence>
<name>A0A5C6F4E1_9BACT</name>
<reference evidence="1 2" key="1">
    <citation type="submission" date="2019-02" db="EMBL/GenBank/DDBJ databases">
        <title>Deep-cultivation of Planctomycetes and their phenomic and genomic characterization uncovers novel biology.</title>
        <authorList>
            <person name="Wiegand S."/>
            <person name="Jogler M."/>
            <person name="Boedeker C."/>
            <person name="Pinto D."/>
            <person name="Vollmers J."/>
            <person name="Rivas-Marin E."/>
            <person name="Kohn T."/>
            <person name="Peeters S.H."/>
            <person name="Heuer A."/>
            <person name="Rast P."/>
            <person name="Oberbeckmann S."/>
            <person name="Bunk B."/>
            <person name="Jeske O."/>
            <person name="Meyerdierks A."/>
            <person name="Storesund J.E."/>
            <person name="Kallscheuer N."/>
            <person name="Luecker S."/>
            <person name="Lage O.M."/>
            <person name="Pohl T."/>
            <person name="Merkel B.J."/>
            <person name="Hornburger P."/>
            <person name="Mueller R.-W."/>
            <person name="Bruemmer F."/>
            <person name="Labrenz M."/>
            <person name="Spormann A.M."/>
            <person name="Op Den Camp H."/>
            <person name="Overmann J."/>
            <person name="Amann R."/>
            <person name="Jetten M.S.M."/>
            <person name="Mascher T."/>
            <person name="Medema M.H."/>
            <person name="Devos D.P."/>
            <person name="Kaster A.-K."/>
            <person name="Ovreas L."/>
            <person name="Rohde M."/>
            <person name="Galperin M.Y."/>
            <person name="Jogler C."/>
        </authorList>
    </citation>
    <scope>NUCLEOTIDE SEQUENCE [LARGE SCALE GENOMIC DNA]</scope>
    <source>
        <strain evidence="1 2">Poly59</strain>
    </source>
</reference>
<dbReference type="AlphaFoldDB" id="A0A5C6F4E1"/>
<dbReference type="RefSeq" id="WP_146533586.1">
    <property type="nucleotide sequence ID" value="NZ_SJPX01000002.1"/>
</dbReference>
<evidence type="ECO:0000313" key="1">
    <source>
        <dbReference type="EMBL" id="TWU55390.1"/>
    </source>
</evidence>
<accession>A0A5C6F4E1</accession>
<dbReference type="EMBL" id="SJPX01000002">
    <property type="protein sequence ID" value="TWU55390.1"/>
    <property type="molecule type" value="Genomic_DNA"/>
</dbReference>
<dbReference type="Proteomes" id="UP000317977">
    <property type="component" value="Unassembled WGS sequence"/>
</dbReference>
<comment type="caution">
    <text evidence="1">The sequence shown here is derived from an EMBL/GenBank/DDBJ whole genome shotgun (WGS) entry which is preliminary data.</text>
</comment>